<evidence type="ECO:0000256" key="1">
    <source>
        <dbReference type="ARBA" id="ARBA00022898"/>
    </source>
</evidence>
<dbReference type="InterPro" id="IPR001608">
    <property type="entry name" value="Ala_racemase_N"/>
</dbReference>
<keyword evidence="1 2" id="KW-0663">Pyridoxal phosphate</keyword>
<protein>
    <recommendedName>
        <fullName evidence="2">Pyridoxal phosphate homeostasis protein</fullName>
        <shortName evidence="2">PLP homeostasis protein</shortName>
    </recommendedName>
</protein>
<dbReference type="InterPro" id="IPR011078">
    <property type="entry name" value="PyrdxlP_homeostasis"/>
</dbReference>
<evidence type="ECO:0000256" key="2">
    <source>
        <dbReference type="HAMAP-Rule" id="MF_02087"/>
    </source>
</evidence>
<evidence type="ECO:0000313" key="7">
    <source>
        <dbReference type="Proteomes" id="UP000320643"/>
    </source>
</evidence>
<keyword evidence="7" id="KW-1185">Reference proteome</keyword>
<evidence type="ECO:0000259" key="5">
    <source>
        <dbReference type="Pfam" id="PF01168"/>
    </source>
</evidence>
<reference evidence="6 7" key="1">
    <citation type="submission" date="2019-07" db="EMBL/GenBank/DDBJ databases">
        <title>Flavobacterium sp. nov., isolated from glacier ice.</title>
        <authorList>
            <person name="Liu Q."/>
            <person name="Xin Y.-H."/>
        </authorList>
    </citation>
    <scope>NUCLEOTIDE SEQUENCE [LARGE SCALE GENOMIC DNA]</scope>
    <source>
        <strain evidence="6 7">ZT4R6</strain>
    </source>
</reference>
<dbReference type="PIRSF" id="PIRSF004848">
    <property type="entry name" value="YBL036c_PLPDEIII"/>
    <property type="match status" value="1"/>
</dbReference>
<dbReference type="CDD" id="cd00635">
    <property type="entry name" value="PLPDE_III_YBL036c_like"/>
    <property type="match status" value="1"/>
</dbReference>
<dbReference type="SUPFAM" id="SSF51419">
    <property type="entry name" value="PLP-binding barrel"/>
    <property type="match status" value="1"/>
</dbReference>
<dbReference type="EMBL" id="VJVZ01000009">
    <property type="protein sequence ID" value="TRW23393.1"/>
    <property type="molecule type" value="Genomic_DNA"/>
</dbReference>
<dbReference type="RefSeq" id="WP_143374107.1">
    <property type="nucleotide sequence ID" value="NZ_VJVZ01000009.1"/>
</dbReference>
<organism evidence="6 7">
    <name type="scientific">Flavobacterium zepuense</name>
    <dbReference type="NCBI Taxonomy" id="2593302"/>
    <lineage>
        <taxon>Bacteria</taxon>
        <taxon>Pseudomonadati</taxon>
        <taxon>Bacteroidota</taxon>
        <taxon>Flavobacteriia</taxon>
        <taxon>Flavobacteriales</taxon>
        <taxon>Flavobacteriaceae</taxon>
        <taxon>Flavobacterium</taxon>
    </lineage>
</organism>
<dbReference type="Gene3D" id="3.20.20.10">
    <property type="entry name" value="Alanine racemase"/>
    <property type="match status" value="1"/>
</dbReference>
<name>A0A552UYR6_9FLAO</name>
<dbReference type="PANTHER" id="PTHR10146">
    <property type="entry name" value="PROLINE SYNTHETASE CO-TRANSCRIBED BACTERIAL HOMOLOG PROTEIN"/>
    <property type="match status" value="1"/>
</dbReference>
<comment type="cofactor">
    <cofactor evidence="3">
        <name>pyridoxal 5'-phosphate</name>
        <dbReference type="ChEBI" id="CHEBI:597326"/>
    </cofactor>
</comment>
<dbReference type="GO" id="GO:0030170">
    <property type="term" value="F:pyridoxal phosphate binding"/>
    <property type="evidence" value="ECO:0007669"/>
    <property type="project" value="UniProtKB-UniRule"/>
</dbReference>
<dbReference type="NCBIfam" id="TIGR00044">
    <property type="entry name" value="YggS family pyridoxal phosphate-dependent enzyme"/>
    <property type="match status" value="1"/>
</dbReference>
<dbReference type="Pfam" id="PF01168">
    <property type="entry name" value="Ala_racemase_N"/>
    <property type="match status" value="1"/>
</dbReference>
<comment type="similarity">
    <text evidence="2 4">Belongs to the pyridoxal phosphate-binding protein YggS/PROSC family.</text>
</comment>
<dbReference type="OrthoDB" id="9804072at2"/>
<gene>
    <name evidence="6" type="ORF">FMM05_14470</name>
</gene>
<dbReference type="InterPro" id="IPR029066">
    <property type="entry name" value="PLP-binding_barrel"/>
</dbReference>
<evidence type="ECO:0000256" key="3">
    <source>
        <dbReference type="PIRSR" id="PIRSR004848-1"/>
    </source>
</evidence>
<dbReference type="FunFam" id="3.20.20.10:FF:000018">
    <property type="entry name" value="Pyridoxal phosphate homeostasis protein"/>
    <property type="match status" value="1"/>
</dbReference>
<dbReference type="PANTHER" id="PTHR10146:SF14">
    <property type="entry name" value="PYRIDOXAL PHOSPHATE HOMEOSTASIS PROTEIN"/>
    <property type="match status" value="1"/>
</dbReference>
<feature type="modified residue" description="N6-(pyridoxal phosphate)lysine" evidence="2 3">
    <location>
        <position position="25"/>
    </location>
</feature>
<accession>A0A552UYR6</accession>
<dbReference type="HAMAP" id="MF_02087">
    <property type="entry name" value="PLP_homeostasis"/>
    <property type="match status" value="1"/>
</dbReference>
<evidence type="ECO:0000256" key="4">
    <source>
        <dbReference type="RuleBase" id="RU004514"/>
    </source>
</evidence>
<dbReference type="Proteomes" id="UP000320643">
    <property type="component" value="Unassembled WGS sequence"/>
</dbReference>
<comment type="caution">
    <text evidence="6">The sequence shown here is derived from an EMBL/GenBank/DDBJ whole genome shotgun (WGS) entry which is preliminary data.</text>
</comment>
<dbReference type="AlphaFoldDB" id="A0A552UYR6"/>
<sequence>MSIQNNLSKIKATLPQHVTLVAVSKTWPVPDLMEAYNAGQRIFGENKIQEMADKHEQMPTDIEWHMIGHVQTNKVKYMASFVTLVHGVDSLKLLAEINKQAKKNGRVIDCLLQMHIAEEDTKFGLDEAELNELLASDEFKAMENIKVTGLMGMATFTEDEARIRKEFMYLQSVFNNLAKLPTTGNQQLTTLSMGMSGDYLLAIECGSTMVRIGSSIFGHR</sequence>
<evidence type="ECO:0000313" key="6">
    <source>
        <dbReference type="EMBL" id="TRW23393.1"/>
    </source>
</evidence>
<proteinExistence type="inferred from homology"/>
<comment type="function">
    <text evidence="2">Pyridoxal 5'-phosphate (PLP)-binding protein, which is involved in PLP homeostasis.</text>
</comment>
<feature type="domain" description="Alanine racemase N-terminal" evidence="5">
    <location>
        <begin position="2"/>
        <end position="219"/>
    </location>
</feature>